<sequence>MSDIKKYKIDIKTLSPVHIGSGESYTAAEYVSGKAKGKNGSIPIFKRINLSKYFLSLDDDKKDDLISNLSNQNFSLKSFDDKISNDFKLYLSYDRCKEEIKPSQEIEENIKTLNELYIPGSSLKGAIKSALLYNSISRNDVPKIVRDVINRGRVNRWDYERFINDIFSSDTLRNKAQGSIMKFMQIADSNTAKVPAVYDVVSVMANERGQNQLYKRGTIVRSFLETIPPNKKLETTLTTNFNDETYAHLNLRGKNKFLDISHIKKSIYKFSKAYIDYELEFSKKYRINYLEKFYKSIKDKNTIDTPLLKIGAGSGFLATTIALKIKEYDEYKFEDYFERVRVATSGNSYNFEYPKSRKVISKGGKPLGWVQLTFEE</sequence>
<dbReference type="Pfam" id="PF03787">
    <property type="entry name" value="RAMPs"/>
    <property type="match status" value="1"/>
</dbReference>
<protein>
    <recommendedName>
        <fullName evidence="3">CRISPR system Cms protein Csm5</fullName>
    </recommendedName>
    <alternativeName>
        <fullName evidence="6">CRISPR type III A-associated protein Csm5</fullName>
    </alternativeName>
</protein>
<evidence type="ECO:0000313" key="8">
    <source>
        <dbReference type="EMBL" id="KZX12090.1"/>
    </source>
</evidence>
<dbReference type="InterPro" id="IPR005537">
    <property type="entry name" value="RAMP_III_fam"/>
</dbReference>
<evidence type="ECO:0000256" key="6">
    <source>
        <dbReference type="ARBA" id="ARBA00031720"/>
    </source>
</evidence>
<dbReference type="PATRIC" id="fig|66851.6.peg.1436"/>
<evidence type="ECO:0000256" key="5">
    <source>
        <dbReference type="ARBA" id="ARBA00023118"/>
    </source>
</evidence>
<dbReference type="PANTHER" id="PTHR38007">
    <property type="entry name" value="CRISPR SYSTEM CMS PROTEIN CSM5"/>
    <property type="match status" value="1"/>
</dbReference>
<dbReference type="GO" id="GO:0003723">
    <property type="term" value="F:RNA binding"/>
    <property type="evidence" value="ECO:0007669"/>
    <property type="project" value="UniProtKB-KW"/>
</dbReference>
<reference evidence="9" key="1">
    <citation type="journal article" date="2016" name="Genome Announc.">
        <title>Draft Genome Sequences of Methanobrevibacter curvatus DSM11111, Methanobrevibacter cuticularis DSM11139, Methanobrevibacter filiformis DSM11501, and Methanobrevibacter oralis DSM7256.</title>
        <authorList>
            <person name="Poehlein A."/>
            <person name="Seedorf H."/>
        </authorList>
    </citation>
    <scope>NUCLEOTIDE SEQUENCE [LARGE SCALE GENOMIC DNA]</scope>
    <source>
        <strain evidence="9">DSM 7256 / JCM 30027 / ZR</strain>
    </source>
</reference>
<evidence type="ECO:0000259" key="7">
    <source>
        <dbReference type="Pfam" id="PF03787"/>
    </source>
</evidence>
<evidence type="ECO:0000313" key="9">
    <source>
        <dbReference type="Proteomes" id="UP000077428"/>
    </source>
</evidence>
<organism evidence="8 9">
    <name type="scientific">Methanobrevibacter oralis</name>
    <dbReference type="NCBI Taxonomy" id="66851"/>
    <lineage>
        <taxon>Archaea</taxon>
        <taxon>Methanobacteriati</taxon>
        <taxon>Methanobacteriota</taxon>
        <taxon>Methanomada group</taxon>
        <taxon>Methanobacteria</taxon>
        <taxon>Methanobacteriales</taxon>
        <taxon>Methanobacteriaceae</taxon>
        <taxon>Methanobrevibacter</taxon>
    </lineage>
</organism>
<accession>A0A162FM80</accession>
<name>A0A162FM80_METOA</name>
<dbReference type="EMBL" id="LWMU01000076">
    <property type="protein sequence ID" value="KZX12090.1"/>
    <property type="molecule type" value="Genomic_DNA"/>
</dbReference>
<comment type="function">
    <text evidence="1">This subunit might be involved in maturation of a crRNA intermediate to its mature form.</text>
</comment>
<comment type="similarity">
    <text evidence="2">Belongs to the CRISPR-associated Csm5 family.</text>
</comment>
<dbReference type="GO" id="GO:0051607">
    <property type="term" value="P:defense response to virus"/>
    <property type="evidence" value="ECO:0007669"/>
    <property type="project" value="UniProtKB-KW"/>
</dbReference>
<proteinExistence type="inferred from homology"/>
<gene>
    <name evidence="8" type="ORF">MBORA_13190</name>
</gene>
<dbReference type="NCBIfam" id="TIGR01899">
    <property type="entry name" value="cas_TM1807_csm5"/>
    <property type="match status" value="1"/>
</dbReference>
<dbReference type="InterPro" id="IPR010173">
    <property type="entry name" value="CRISPR-assoc_Csm5"/>
</dbReference>
<dbReference type="STRING" id="66851.MBORA_13190"/>
<evidence type="ECO:0000256" key="3">
    <source>
        <dbReference type="ARBA" id="ARBA00016113"/>
    </source>
</evidence>
<evidence type="ECO:0000256" key="2">
    <source>
        <dbReference type="ARBA" id="ARBA00006680"/>
    </source>
</evidence>
<evidence type="ECO:0000256" key="4">
    <source>
        <dbReference type="ARBA" id="ARBA00022884"/>
    </source>
</evidence>
<dbReference type="RefSeq" id="WP_063720414.1">
    <property type="nucleotide sequence ID" value="NZ_CAJVUI010000010.1"/>
</dbReference>
<keyword evidence="9" id="KW-1185">Reference proteome</keyword>
<keyword evidence="4" id="KW-0694">RNA-binding</keyword>
<feature type="domain" description="CRISPR type III-associated protein" evidence="7">
    <location>
        <begin position="11"/>
        <end position="250"/>
    </location>
</feature>
<dbReference type="AlphaFoldDB" id="A0A162FM80"/>
<comment type="caution">
    <text evidence="8">The sequence shown here is derived from an EMBL/GenBank/DDBJ whole genome shotgun (WGS) entry which is preliminary data.</text>
</comment>
<keyword evidence="5" id="KW-0051">Antiviral defense</keyword>
<dbReference type="PANTHER" id="PTHR38007:SF1">
    <property type="entry name" value="CRISPR SYSTEM CMS PROTEIN CSM5"/>
    <property type="match status" value="1"/>
</dbReference>
<evidence type="ECO:0000256" key="1">
    <source>
        <dbReference type="ARBA" id="ARBA00003088"/>
    </source>
</evidence>
<dbReference type="OrthoDB" id="86248at2157"/>
<dbReference type="Proteomes" id="UP000077428">
    <property type="component" value="Unassembled WGS sequence"/>
</dbReference>